<keyword evidence="1" id="KW-0934">Plastid</keyword>
<dbReference type="AlphaFoldDB" id="A0A1Z1M0X3"/>
<keyword evidence="1" id="KW-0150">Chloroplast</keyword>
<dbReference type="EMBL" id="MF101409">
    <property type="protein sequence ID" value="ARW59540.1"/>
    <property type="molecule type" value="Genomic_DNA"/>
</dbReference>
<organism evidence="1">
    <name type="scientific">Platysiphonia delicata</name>
    <dbReference type="NCBI Taxonomy" id="2006979"/>
    <lineage>
        <taxon>Eukaryota</taxon>
        <taxon>Rhodophyta</taxon>
        <taxon>Florideophyceae</taxon>
        <taxon>Rhodymeniophycidae</taxon>
        <taxon>Ceramiales</taxon>
        <taxon>Delesseriaceae</taxon>
        <taxon>Platysiphonia</taxon>
    </lineage>
</organism>
<dbReference type="GeneID" id="33352995"/>
<gene>
    <name evidence="1" type="primary">Orf39</name>
</gene>
<sequence length="39" mass="4634">MCIYIDEVYNSQTLTFSFDKVKIVNKERKKALGQSFLIY</sequence>
<dbReference type="RefSeq" id="YP_009391396.1">
    <property type="nucleotide sequence ID" value="NC_035258.1"/>
</dbReference>
<evidence type="ECO:0000313" key="1">
    <source>
        <dbReference type="EMBL" id="ARW59540.1"/>
    </source>
</evidence>
<reference evidence="1" key="1">
    <citation type="journal article" date="2017" name="J. Phycol.">
        <title>Analysis of chloroplast genomes and a supermatrix inform reclassification of the Rhodomelaceae (Rhodophyta).</title>
        <authorList>
            <person name="Diaz-Tapia P."/>
            <person name="Maggs C.A."/>
            <person name="West J.A."/>
            <person name="Verbruggen H."/>
        </authorList>
    </citation>
    <scope>NUCLEOTIDE SEQUENCE</scope>
    <source>
        <strain evidence="1">HV1445</strain>
    </source>
</reference>
<proteinExistence type="predicted"/>
<protein>
    <submittedName>
        <fullName evidence="1">Uncharacterized protein</fullName>
    </submittedName>
</protein>
<name>A0A1Z1M0X3_9FLOR</name>
<geneLocation type="chloroplast" evidence="1"/>
<accession>A0A1Z1M0X3</accession>